<dbReference type="Proteomes" id="UP001589788">
    <property type="component" value="Unassembled WGS sequence"/>
</dbReference>
<feature type="compositionally biased region" description="Basic and acidic residues" evidence="1">
    <location>
        <begin position="150"/>
        <end position="167"/>
    </location>
</feature>
<dbReference type="RefSeq" id="WP_377787685.1">
    <property type="nucleotide sequence ID" value="NZ_JBHLYQ010000010.1"/>
</dbReference>
<organism evidence="2 3">
    <name type="scientific">Aciditerrimonas ferrireducens</name>
    <dbReference type="NCBI Taxonomy" id="667306"/>
    <lineage>
        <taxon>Bacteria</taxon>
        <taxon>Bacillati</taxon>
        <taxon>Actinomycetota</taxon>
        <taxon>Acidimicrobiia</taxon>
        <taxon>Acidimicrobiales</taxon>
        <taxon>Acidimicrobiaceae</taxon>
        <taxon>Aciditerrimonas</taxon>
    </lineage>
</organism>
<dbReference type="Gene3D" id="3.30.460.40">
    <property type="match status" value="1"/>
</dbReference>
<sequence length="198" mass="21946">MTPETDLARIVEVLDRHGVEYLIVGGHATRAYGATRPTKDADCLVKTEKENLRRLAAALKELHARLRVSGLSDEESAALPIQIDAILEQQEAFSNWRTDAGDLDVMRSMPGPDGRPRRYEDLAGDARVLPYAGIHIRVASLHAIVASKEQANRPKDQEALPELHELQQRLAQRRSSRPSQPPPPQPRPTPRQGPTPSP</sequence>
<evidence type="ECO:0000256" key="1">
    <source>
        <dbReference type="SAM" id="MobiDB-lite"/>
    </source>
</evidence>
<feature type="compositionally biased region" description="Pro residues" evidence="1">
    <location>
        <begin position="179"/>
        <end position="198"/>
    </location>
</feature>
<keyword evidence="3" id="KW-1185">Reference proteome</keyword>
<reference evidence="2 3" key="1">
    <citation type="submission" date="2024-09" db="EMBL/GenBank/DDBJ databases">
        <authorList>
            <person name="Sun Q."/>
            <person name="Mori K."/>
        </authorList>
    </citation>
    <scope>NUCLEOTIDE SEQUENCE [LARGE SCALE GENOMIC DNA]</scope>
    <source>
        <strain evidence="2 3">JCM 15389</strain>
    </source>
</reference>
<proteinExistence type="predicted"/>
<dbReference type="SUPFAM" id="SSF81301">
    <property type="entry name" value="Nucleotidyltransferase"/>
    <property type="match status" value="1"/>
</dbReference>
<feature type="region of interest" description="Disordered" evidence="1">
    <location>
        <begin position="149"/>
        <end position="198"/>
    </location>
</feature>
<evidence type="ECO:0000313" key="2">
    <source>
        <dbReference type="EMBL" id="MFC0080945.1"/>
    </source>
</evidence>
<accession>A0ABV6BZU0</accession>
<evidence type="ECO:0008006" key="4">
    <source>
        <dbReference type="Google" id="ProtNLM"/>
    </source>
</evidence>
<comment type="caution">
    <text evidence="2">The sequence shown here is derived from an EMBL/GenBank/DDBJ whole genome shotgun (WGS) entry which is preliminary data.</text>
</comment>
<protein>
    <recommendedName>
        <fullName evidence="4">Nucleotidyltransferase</fullName>
    </recommendedName>
</protein>
<evidence type="ECO:0000313" key="3">
    <source>
        <dbReference type="Proteomes" id="UP001589788"/>
    </source>
</evidence>
<name>A0ABV6BZU0_9ACTN</name>
<gene>
    <name evidence="2" type="ORF">ACFFRE_02075</name>
</gene>
<dbReference type="EMBL" id="JBHLYQ010000010">
    <property type="protein sequence ID" value="MFC0080945.1"/>
    <property type="molecule type" value="Genomic_DNA"/>
</dbReference>
<dbReference type="InterPro" id="IPR043519">
    <property type="entry name" value="NT_sf"/>
</dbReference>